<name>A0A811QFH2_9POAL</name>
<evidence type="ECO:0000256" key="1">
    <source>
        <dbReference type="ARBA" id="ARBA00022737"/>
    </source>
</evidence>
<dbReference type="Proteomes" id="UP000604825">
    <property type="component" value="Unassembled WGS sequence"/>
</dbReference>
<keyword evidence="1" id="KW-0677">Repeat</keyword>
<dbReference type="InterPro" id="IPR048570">
    <property type="entry name" value="PSMD1_RPN2_N"/>
</dbReference>
<comment type="caution">
    <text evidence="3">The sequence shown here is derived from an EMBL/GenBank/DDBJ whole genome shotgun (WGS) entry which is preliminary data.</text>
</comment>
<reference evidence="3" key="1">
    <citation type="submission" date="2020-10" db="EMBL/GenBank/DDBJ databases">
        <authorList>
            <person name="Han B."/>
            <person name="Lu T."/>
            <person name="Zhao Q."/>
            <person name="Huang X."/>
            <person name="Zhao Y."/>
        </authorList>
    </citation>
    <scope>NUCLEOTIDE SEQUENCE</scope>
</reference>
<dbReference type="OrthoDB" id="1669119at2759"/>
<accession>A0A811QFH2</accession>
<dbReference type="EMBL" id="CAJGYO010000009">
    <property type="protein sequence ID" value="CAD6254529.1"/>
    <property type="molecule type" value="Genomic_DNA"/>
</dbReference>
<dbReference type="PANTHER" id="PTHR10943">
    <property type="entry name" value="26S PROTEASOME NON-ATPASE REGULATORY SUBUNIT"/>
    <property type="match status" value="1"/>
</dbReference>
<dbReference type="GO" id="GO:0008540">
    <property type="term" value="C:proteasome regulatory particle, base subcomplex"/>
    <property type="evidence" value="ECO:0007669"/>
    <property type="project" value="TreeGrafter"/>
</dbReference>
<protein>
    <recommendedName>
        <fullName evidence="2">26S proteasome non-ATPase regulatory subunit 1/RPN2 N-terminal domain-containing protein</fullName>
    </recommendedName>
</protein>
<dbReference type="AlphaFoldDB" id="A0A811QFH2"/>
<organism evidence="3 4">
    <name type="scientific">Miscanthus lutarioriparius</name>
    <dbReference type="NCBI Taxonomy" id="422564"/>
    <lineage>
        <taxon>Eukaryota</taxon>
        <taxon>Viridiplantae</taxon>
        <taxon>Streptophyta</taxon>
        <taxon>Embryophyta</taxon>
        <taxon>Tracheophyta</taxon>
        <taxon>Spermatophyta</taxon>
        <taxon>Magnoliopsida</taxon>
        <taxon>Liliopsida</taxon>
        <taxon>Poales</taxon>
        <taxon>Poaceae</taxon>
        <taxon>PACMAD clade</taxon>
        <taxon>Panicoideae</taxon>
        <taxon>Andropogonodae</taxon>
        <taxon>Andropogoneae</taxon>
        <taxon>Saccharinae</taxon>
        <taxon>Miscanthus</taxon>
    </lineage>
</organism>
<dbReference type="GO" id="GO:0034515">
    <property type="term" value="C:proteasome storage granule"/>
    <property type="evidence" value="ECO:0007669"/>
    <property type="project" value="TreeGrafter"/>
</dbReference>
<gene>
    <name evidence="3" type="ORF">NCGR_LOCUS38132</name>
</gene>
<dbReference type="GO" id="GO:0005634">
    <property type="term" value="C:nucleus"/>
    <property type="evidence" value="ECO:0007669"/>
    <property type="project" value="TreeGrafter"/>
</dbReference>
<evidence type="ECO:0000313" key="3">
    <source>
        <dbReference type="EMBL" id="CAD6254529.1"/>
    </source>
</evidence>
<proteinExistence type="predicted"/>
<sequence>MPISSPLPPPASSPLSPCRCRFPPHHRRLPCESLNEDEEFVQRQLLALVAPKVFFYLAELNGALSYALGAGPLFDVSDDSDYAQTLLAKALDEHTVGKKKRCTVAAGYCGKDAGQKFIVNVGIFVSGTGTEVMRYSIWCWKVSEDAKPRCQDHLYSAREKCFIEFIYGSRKLVRSKLEAPLPAIKFRRSSRAAATSLK</sequence>
<keyword evidence="4" id="KW-1185">Reference proteome</keyword>
<evidence type="ECO:0000259" key="2">
    <source>
        <dbReference type="Pfam" id="PF21505"/>
    </source>
</evidence>
<evidence type="ECO:0000313" key="4">
    <source>
        <dbReference type="Proteomes" id="UP000604825"/>
    </source>
</evidence>
<dbReference type="PANTHER" id="PTHR10943:SF13">
    <property type="entry name" value="26S PROTEASOME NON-ATPASE REGULATORY SUBUNIT 1 HOMOLOG"/>
    <property type="match status" value="1"/>
</dbReference>
<dbReference type="GO" id="GO:0043161">
    <property type="term" value="P:proteasome-mediated ubiquitin-dependent protein catabolic process"/>
    <property type="evidence" value="ECO:0007669"/>
    <property type="project" value="TreeGrafter"/>
</dbReference>
<feature type="domain" description="26S proteasome non-ATPase regulatory subunit 1/RPN2 N-terminal" evidence="2">
    <location>
        <begin position="32"/>
        <end position="99"/>
    </location>
</feature>
<dbReference type="Pfam" id="PF21505">
    <property type="entry name" value="RPN2_N"/>
    <property type="match status" value="1"/>
</dbReference>